<dbReference type="PROSITE" id="PS50928">
    <property type="entry name" value="ABC_TM1"/>
    <property type="match status" value="1"/>
</dbReference>
<keyword evidence="5" id="KW-0813">Transport</keyword>
<dbReference type="Pfam" id="PF12501">
    <property type="entry name" value="DUF3708"/>
    <property type="match status" value="1"/>
</dbReference>
<feature type="transmembrane region" description="Helical" evidence="5">
    <location>
        <begin position="429"/>
        <end position="453"/>
    </location>
</feature>
<evidence type="ECO:0000256" key="5">
    <source>
        <dbReference type="RuleBase" id="RU363032"/>
    </source>
</evidence>
<dbReference type="CDD" id="cd06261">
    <property type="entry name" value="TM_PBP2"/>
    <property type="match status" value="1"/>
</dbReference>
<evidence type="ECO:0000256" key="4">
    <source>
        <dbReference type="ARBA" id="ARBA00023136"/>
    </source>
</evidence>
<feature type="transmembrane region" description="Helical" evidence="5">
    <location>
        <begin position="41"/>
        <end position="61"/>
    </location>
</feature>
<dbReference type="OrthoDB" id="9785113at2"/>
<organism evidence="8 9">
    <name type="scientific">Vibrio aerogenes CECT 7868</name>
    <dbReference type="NCBI Taxonomy" id="1216006"/>
    <lineage>
        <taxon>Bacteria</taxon>
        <taxon>Pseudomonadati</taxon>
        <taxon>Pseudomonadota</taxon>
        <taxon>Gammaproteobacteria</taxon>
        <taxon>Vibrionales</taxon>
        <taxon>Vibrionaceae</taxon>
        <taxon>Vibrio</taxon>
    </lineage>
</organism>
<evidence type="ECO:0000256" key="3">
    <source>
        <dbReference type="ARBA" id="ARBA00022989"/>
    </source>
</evidence>
<evidence type="ECO:0000313" key="8">
    <source>
        <dbReference type="EMBL" id="SHI23604.1"/>
    </source>
</evidence>
<dbReference type="GO" id="GO:0005886">
    <property type="term" value="C:plasma membrane"/>
    <property type="evidence" value="ECO:0007669"/>
    <property type="project" value="UniProtKB-SubCell"/>
</dbReference>
<keyword evidence="3 5" id="KW-1133">Transmembrane helix</keyword>
<feature type="transmembrane region" description="Helical" evidence="5">
    <location>
        <begin position="225"/>
        <end position="255"/>
    </location>
</feature>
<dbReference type="PANTHER" id="PTHR42727">
    <property type="entry name" value="PHOSPHATE TRANSPORT SYSTEM PERMEASE PROTEIN"/>
    <property type="match status" value="1"/>
</dbReference>
<dbReference type="STRING" id="1216006.VA7868_02745"/>
<feature type="transmembrane region" description="Helical" evidence="5">
    <location>
        <begin position="131"/>
        <end position="152"/>
    </location>
</feature>
<feature type="transmembrane region" description="Helical" evidence="5">
    <location>
        <begin position="164"/>
        <end position="189"/>
    </location>
</feature>
<feature type="domain" description="ABC transmembrane type-1" evidence="7">
    <location>
        <begin position="232"/>
        <end position="449"/>
    </location>
</feature>
<sequence length="461" mass="49920">MTLVIIILTFAVLAFFSGRMKSLRAASGLGGIRYLHSLPHYYGWYVVWITLLPVIVFGLFWTMTEPWLLKYLTLSHFERLLPIAQTGITRDLIYTQITSAPAQNVSSTVYSDALKQSSLYYHQLISGRNTIFYTAALLLLTGCISFGLYQIAPGFKARNQVEKLVRFLLALSSTIAILTTLGIVLSVLFESVRFFTHIPVSDFLFGTHWSPQIAIREDQQGASGAFGVIPLFAGTLLITIIAMLVAAPVGIFSAIWLAEYAPEKVRTYVKPAMEILAGIPTVVYGFIAALTIAPAIRSIAESMGSESVSSESALAAGLVMGVMIIPFVSSLSDDVIRAVPQSLRDASLAMGATRSETVKKVILPAALPGIVGGLLLAISRAIGETMIVVMAAGLTANLTGNPLESVTTITVQIVTLLVGDQEFDSPKTLAAFALGLTLFIVTLILNIFALRIVKKYREQYE</sequence>
<dbReference type="NCBIfam" id="TIGR02138">
    <property type="entry name" value="phosphate_pstC"/>
    <property type="match status" value="1"/>
</dbReference>
<reference evidence="8 9" key="1">
    <citation type="submission" date="2016-11" db="EMBL/GenBank/DDBJ databases">
        <authorList>
            <person name="Jaros S."/>
            <person name="Januszkiewicz K."/>
            <person name="Wedrychowicz H."/>
        </authorList>
    </citation>
    <scope>NUCLEOTIDE SEQUENCE [LARGE SCALE GENOMIC DNA]</scope>
    <source>
        <strain evidence="8 9">CECT 7868</strain>
    </source>
</reference>
<dbReference type="InterPro" id="IPR022182">
    <property type="entry name" value="PstC_N"/>
</dbReference>
<dbReference type="PANTHER" id="PTHR42727:SF1">
    <property type="entry name" value="PHOSPHATE TRANSPORT SYSTEM PERMEASE"/>
    <property type="match status" value="1"/>
</dbReference>
<dbReference type="Pfam" id="PF00528">
    <property type="entry name" value="BPD_transp_1"/>
    <property type="match status" value="1"/>
</dbReference>
<dbReference type="SUPFAM" id="SSF161098">
    <property type="entry name" value="MetI-like"/>
    <property type="match status" value="1"/>
</dbReference>
<evidence type="ECO:0000259" key="7">
    <source>
        <dbReference type="PROSITE" id="PS50928"/>
    </source>
</evidence>
<dbReference type="Gene3D" id="1.10.3720.10">
    <property type="entry name" value="MetI-like"/>
    <property type="match status" value="1"/>
</dbReference>
<accession>A0A1M5ZHI3</accession>
<dbReference type="GO" id="GO:0006817">
    <property type="term" value="P:phosphate ion transport"/>
    <property type="evidence" value="ECO:0007669"/>
    <property type="project" value="UniProtKB-KW"/>
</dbReference>
<keyword evidence="2 5" id="KW-0812">Transmembrane</keyword>
<keyword evidence="6" id="KW-1003">Cell membrane</keyword>
<feature type="transmembrane region" description="Helical" evidence="5">
    <location>
        <begin position="308"/>
        <end position="328"/>
    </location>
</feature>
<proteinExistence type="inferred from homology"/>
<name>A0A1M5ZHI3_9VIBR</name>
<evidence type="ECO:0000256" key="1">
    <source>
        <dbReference type="ARBA" id="ARBA00004651"/>
    </source>
</evidence>
<evidence type="ECO:0000256" key="6">
    <source>
        <dbReference type="RuleBase" id="RU363054"/>
    </source>
</evidence>
<dbReference type="Proteomes" id="UP000184608">
    <property type="component" value="Unassembled WGS sequence"/>
</dbReference>
<comment type="subcellular location">
    <subcellularLocation>
        <location evidence="6">Cell inner membrane</location>
        <topology evidence="6">Multi-pass membrane protein</topology>
    </subcellularLocation>
    <subcellularLocation>
        <location evidence="1 5">Cell membrane</location>
        <topology evidence="1 5">Multi-pass membrane protein</topology>
    </subcellularLocation>
</comment>
<protein>
    <recommendedName>
        <fullName evidence="6">Phosphate transport system permease protein</fullName>
    </recommendedName>
</protein>
<dbReference type="EMBL" id="FQXZ01000030">
    <property type="protein sequence ID" value="SHI23604.1"/>
    <property type="molecule type" value="Genomic_DNA"/>
</dbReference>
<evidence type="ECO:0000313" key="9">
    <source>
        <dbReference type="Proteomes" id="UP000184608"/>
    </source>
</evidence>
<dbReference type="InterPro" id="IPR000515">
    <property type="entry name" value="MetI-like"/>
</dbReference>
<comment type="function">
    <text evidence="6">Part of the binding-protein-dependent transport system for phosphate; probably responsible for the translocation of the substrate across the membrane.</text>
</comment>
<keyword evidence="6" id="KW-0592">Phosphate transport</keyword>
<evidence type="ECO:0000256" key="2">
    <source>
        <dbReference type="ARBA" id="ARBA00022692"/>
    </source>
</evidence>
<gene>
    <name evidence="8" type="primary">pstC_3</name>
    <name evidence="8" type="ORF">VA7868_02745</name>
</gene>
<dbReference type="InterPro" id="IPR035906">
    <property type="entry name" value="MetI-like_sf"/>
</dbReference>
<dbReference type="RefSeq" id="WP_073604390.1">
    <property type="nucleotide sequence ID" value="NZ_FQXZ01000030.1"/>
</dbReference>
<keyword evidence="4 5" id="KW-0472">Membrane</keyword>
<dbReference type="GO" id="GO:0005315">
    <property type="term" value="F:phosphate transmembrane transporter activity"/>
    <property type="evidence" value="ECO:0007669"/>
    <property type="project" value="InterPro"/>
</dbReference>
<keyword evidence="9" id="KW-1185">Reference proteome</keyword>
<dbReference type="AlphaFoldDB" id="A0A1M5ZHI3"/>
<dbReference type="InterPro" id="IPR011864">
    <property type="entry name" value="Phosphate_PstC"/>
</dbReference>
<comment type="similarity">
    <text evidence="6">Belongs to the binding-protein-dependent transport system permease family. CysTW subfamily.</text>
</comment>
<keyword evidence="6" id="KW-0997">Cell inner membrane</keyword>
<feature type="transmembrane region" description="Helical" evidence="5">
    <location>
        <begin position="275"/>
        <end position="296"/>
    </location>
</feature>